<dbReference type="InterPro" id="IPR043567">
    <property type="entry name" value="SYTL1-5_C2B"/>
</dbReference>
<dbReference type="GO" id="GO:0070382">
    <property type="term" value="C:exocytic vesicle"/>
    <property type="evidence" value="ECO:0007669"/>
    <property type="project" value="TreeGrafter"/>
</dbReference>
<keyword evidence="5" id="KW-0863">Zinc-finger</keyword>
<dbReference type="Proteomes" id="UP000289886">
    <property type="component" value="Unassembled WGS sequence"/>
</dbReference>
<dbReference type="InterPro" id="IPR011011">
    <property type="entry name" value="Znf_FYVE_PHD"/>
</dbReference>
<dbReference type="GO" id="GO:0006886">
    <property type="term" value="P:intracellular protein transport"/>
    <property type="evidence" value="ECO:0007669"/>
    <property type="project" value="InterPro"/>
</dbReference>
<evidence type="ECO:0000256" key="8">
    <source>
        <dbReference type="ARBA" id="ARBA00053749"/>
    </source>
</evidence>
<evidence type="ECO:0000259" key="12">
    <source>
        <dbReference type="PROSITE" id="PS50004"/>
    </source>
</evidence>
<evidence type="ECO:0000256" key="5">
    <source>
        <dbReference type="ARBA" id="ARBA00022771"/>
    </source>
</evidence>
<dbReference type="FunFam" id="2.60.40.150:FF:000107">
    <property type="entry name" value="Synaptotagmin-like 5, isoform CRA_a"/>
    <property type="match status" value="1"/>
</dbReference>
<comment type="subcellular location">
    <subcellularLocation>
        <location evidence="1">Membrane</location>
        <topology evidence="1">Peripheral membrane protein</topology>
    </subcellularLocation>
</comment>
<evidence type="ECO:0000256" key="3">
    <source>
        <dbReference type="ARBA" id="ARBA00022723"/>
    </source>
</evidence>
<feature type="region of interest" description="Disordered" evidence="11">
    <location>
        <begin position="147"/>
        <end position="290"/>
    </location>
</feature>
<dbReference type="InterPro" id="IPR037303">
    <property type="entry name" value="SLP-4/5_C2A"/>
</dbReference>
<dbReference type="Gene3D" id="3.30.40.10">
    <property type="entry name" value="Zinc/RING finger domain, C3HC4 (zinc finger)"/>
    <property type="match status" value="1"/>
</dbReference>
<dbReference type="FunFam" id="2.60.40.150:FF:000006">
    <property type="entry name" value="Synaptotagmin-like 5, isoform CRA_a"/>
    <property type="match status" value="1"/>
</dbReference>
<keyword evidence="2" id="KW-0597">Phosphoprotein</keyword>
<dbReference type="SMART" id="SM00239">
    <property type="entry name" value="C2"/>
    <property type="match status" value="2"/>
</dbReference>
<dbReference type="CDD" id="cd04020">
    <property type="entry name" value="C2B_SLP_1-2-3-4"/>
    <property type="match status" value="1"/>
</dbReference>
<dbReference type="Gene3D" id="2.60.40.150">
    <property type="entry name" value="C2 domain"/>
    <property type="match status" value="2"/>
</dbReference>
<dbReference type="InterPro" id="IPR000008">
    <property type="entry name" value="C2_dom"/>
</dbReference>
<dbReference type="InterPro" id="IPR041282">
    <property type="entry name" value="FYVE_2"/>
</dbReference>
<dbReference type="GO" id="GO:0005886">
    <property type="term" value="C:plasma membrane"/>
    <property type="evidence" value="ECO:0007669"/>
    <property type="project" value="TreeGrafter"/>
</dbReference>
<dbReference type="Pfam" id="PF00168">
    <property type="entry name" value="C2"/>
    <property type="match status" value="2"/>
</dbReference>
<evidence type="ECO:0000313" key="14">
    <source>
        <dbReference type="EMBL" id="RXN00173.1"/>
    </source>
</evidence>
<dbReference type="PANTHER" id="PTHR45716:SF6">
    <property type="entry name" value="SYNAPTOTAGMIN-LIKE PROTEIN 5"/>
    <property type="match status" value="1"/>
</dbReference>
<dbReference type="CDD" id="cd04029">
    <property type="entry name" value="C2A_SLP-4_5"/>
    <property type="match status" value="1"/>
</dbReference>
<dbReference type="PROSITE" id="PS50004">
    <property type="entry name" value="C2"/>
    <property type="match status" value="2"/>
</dbReference>
<feature type="compositionally biased region" description="Polar residues" evidence="11">
    <location>
        <begin position="254"/>
        <end position="278"/>
    </location>
</feature>
<dbReference type="SUPFAM" id="SSF57903">
    <property type="entry name" value="FYVE/PHD zinc finger"/>
    <property type="match status" value="1"/>
</dbReference>
<keyword evidence="4" id="KW-0677">Repeat</keyword>
<gene>
    <name evidence="14" type="ORF">EOD39_10128</name>
</gene>
<feature type="domain" description="RabBD" evidence="13">
    <location>
        <begin position="7"/>
        <end position="127"/>
    </location>
</feature>
<dbReference type="GO" id="GO:0031267">
    <property type="term" value="F:small GTPase binding"/>
    <property type="evidence" value="ECO:0007669"/>
    <property type="project" value="InterPro"/>
</dbReference>
<dbReference type="Pfam" id="PF02318">
    <property type="entry name" value="FYVE_2"/>
    <property type="match status" value="1"/>
</dbReference>
<dbReference type="InterPro" id="IPR010911">
    <property type="entry name" value="Rab_BD"/>
</dbReference>
<dbReference type="GO" id="GO:0042043">
    <property type="term" value="F:neurexin family protein binding"/>
    <property type="evidence" value="ECO:0007669"/>
    <property type="project" value="TreeGrafter"/>
</dbReference>
<protein>
    <recommendedName>
        <fullName evidence="9">Synaptotagmin-like protein 5</fullName>
    </recommendedName>
</protein>
<evidence type="ECO:0000256" key="7">
    <source>
        <dbReference type="ARBA" id="ARBA00023136"/>
    </source>
</evidence>
<proteinExistence type="predicted"/>
<keyword evidence="6" id="KW-0862">Zinc</keyword>
<evidence type="ECO:0000313" key="15">
    <source>
        <dbReference type="Proteomes" id="UP000289886"/>
    </source>
</evidence>
<feature type="compositionally biased region" description="Polar residues" evidence="11">
    <location>
        <begin position="166"/>
        <end position="183"/>
    </location>
</feature>
<keyword evidence="7" id="KW-0472">Membrane</keyword>
<dbReference type="GO" id="GO:0008270">
    <property type="term" value="F:zinc ion binding"/>
    <property type="evidence" value="ECO:0007669"/>
    <property type="project" value="UniProtKB-KW"/>
</dbReference>
<feature type="coiled-coil region" evidence="10">
    <location>
        <begin position="25"/>
        <end position="52"/>
    </location>
</feature>
<dbReference type="SUPFAM" id="SSF49562">
    <property type="entry name" value="C2 domain (Calcium/lipid-binding domain, CaLB)"/>
    <property type="match status" value="2"/>
</dbReference>
<keyword evidence="10" id="KW-0175">Coiled coil</keyword>
<sequence>MAKTSEIINLSFLLDNEKEIILGVLQKDENLRKREEKRIRKLKNELLEIRRKGGTRRHKHQQQSERVCVRCQKSLGLIFDRGDVCEECQLRVCKECRVVLENRKWKCTICAKISQLRVVTGEWFFEERSKRFIQGNSQGSEVVKQSIARAPPGKSKAEKVNLKAQPDQNGQERSVTPTSTRSALRNVIDASRHRGFRAEKKGSRLTLGNGNNLDPKPEDSRSIGSASDLDAHSVHSTHSASRSARGGIVALESSGMQAMPNNLRSSTPGKSPTLSKRSAASGYSRRADGAESVASFHCSESFTDNSNRNHRKSCAAPSIAISRACLSSDRSRSELDISGPYGEMNEDSISIRSKSVPDDLNDSLEEDDLDRMMALNPPSSRGSLIGGLSTAVQSGSERKWSYLNVPDCDGETTSLNSMMSVYSETGDYGDLSISGEILLNITYSYKTGALNILVKECRNLAIADEKKQKTDPYVKAYLLPDKSRQSKRKTKLKANTTNPVYNETLKYVISHSQLETRTLQLSVWHYDRFGHNSFLGEVEIPFESWEFENQTEEWFALQPKADSMADAVLQYKGELRVAMRYIPPERNLTLPLEQFQAKKSFLKGKKGNTQLPTGGMVEVQIKEAKNLTAVKSGGTSDAFVKGYMLPDTSKSSKHKTPVVKKSVNPSWNHTFTYSGLQPNDLNNVCLELTIWDKESLSSNVFLGGVRLNIGTGLSYGNEVDWMDSQGEEQRLWQRMLDQPEASVESTLMLRSSMGKRKL</sequence>
<dbReference type="PROSITE" id="PS50916">
    <property type="entry name" value="RABBD"/>
    <property type="match status" value="1"/>
</dbReference>
<evidence type="ECO:0000256" key="1">
    <source>
        <dbReference type="ARBA" id="ARBA00004170"/>
    </source>
</evidence>
<evidence type="ECO:0000256" key="6">
    <source>
        <dbReference type="ARBA" id="ARBA00022833"/>
    </source>
</evidence>
<dbReference type="PANTHER" id="PTHR45716">
    <property type="entry name" value="BITESIZE, ISOFORM I"/>
    <property type="match status" value="1"/>
</dbReference>
<feature type="compositionally biased region" description="Basic and acidic residues" evidence="11">
    <location>
        <begin position="190"/>
        <end position="202"/>
    </location>
</feature>
<keyword evidence="3" id="KW-0479">Metal-binding</keyword>
<reference evidence="14 15" key="1">
    <citation type="submission" date="2019-01" db="EMBL/GenBank/DDBJ databases">
        <title>Draft Genome and Complete Hox-Cluster Characterization of the Sterlet Sturgeon (Acipenser ruthenus).</title>
        <authorList>
            <person name="Wei Q."/>
        </authorList>
    </citation>
    <scope>NUCLEOTIDE SEQUENCE [LARGE SCALE GENOMIC DNA]</scope>
    <source>
        <strain evidence="14">WHYD16114868_AA</strain>
        <tissue evidence="14">Blood</tissue>
    </source>
</reference>
<dbReference type="InterPro" id="IPR013083">
    <property type="entry name" value="Znf_RING/FYVE/PHD"/>
</dbReference>
<dbReference type="EMBL" id="SCEB01000229">
    <property type="protein sequence ID" value="RXN00173.1"/>
    <property type="molecule type" value="Genomic_DNA"/>
</dbReference>
<organism evidence="14 15">
    <name type="scientific">Acipenser ruthenus</name>
    <name type="common">Sterlet sturgeon</name>
    <dbReference type="NCBI Taxonomy" id="7906"/>
    <lineage>
        <taxon>Eukaryota</taxon>
        <taxon>Metazoa</taxon>
        <taxon>Chordata</taxon>
        <taxon>Craniata</taxon>
        <taxon>Vertebrata</taxon>
        <taxon>Euteleostomi</taxon>
        <taxon>Actinopterygii</taxon>
        <taxon>Chondrostei</taxon>
        <taxon>Acipenseriformes</taxon>
        <taxon>Acipenseridae</taxon>
        <taxon>Acipenser</taxon>
    </lineage>
</organism>
<dbReference type="GO" id="GO:0006887">
    <property type="term" value="P:exocytosis"/>
    <property type="evidence" value="ECO:0007669"/>
    <property type="project" value="TreeGrafter"/>
</dbReference>
<feature type="domain" description="C2" evidence="12">
    <location>
        <begin position="591"/>
        <end position="722"/>
    </location>
</feature>
<evidence type="ECO:0000259" key="13">
    <source>
        <dbReference type="PROSITE" id="PS50916"/>
    </source>
</evidence>
<feature type="domain" description="C2" evidence="12">
    <location>
        <begin position="433"/>
        <end position="555"/>
    </location>
</feature>
<evidence type="ECO:0000256" key="4">
    <source>
        <dbReference type="ARBA" id="ARBA00022737"/>
    </source>
</evidence>
<dbReference type="FunFam" id="3.30.40.10:FF:000018">
    <property type="entry name" value="Synaptotagmin-like 5, isoform CRA_a"/>
    <property type="match status" value="1"/>
</dbReference>
<evidence type="ECO:0000256" key="2">
    <source>
        <dbReference type="ARBA" id="ARBA00022553"/>
    </source>
</evidence>
<keyword evidence="15" id="KW-1185">Reference proteome</keyword>
<dbReference type="InterPro" id="IPR042783">
    <property type="entry name" value="SYTL5_FYVE"/>
</dbReference>
<feature type="region of interest" description="Disordered" evidence="11">
    <location>
        <begin position="332"/>
        <end position="362"/>
    </location>
</feature>
<evidence type="ECO:0000256" key="11">
    <source>
        <dbReference type="SAM" id="MobiDB-lite"/>
    </source>
</evidence>
<comment type="function">
    <text evidence="8">May act as Rab effector protein and play a role in vesicle trafficking. Binds phospholipids.</text>
</comment>
<dbReference type="CDD" id="cd15766">
    <property type="entry name" value="FYVE_Slp5"/>
    <property type="match status" value="1"/>
</dbReference>
<evidence type="ECO:0000256" key="9">
    <source>
        <dbReference type="ARBA" id="ARBA00072156"/>
    </source>
</evidence>
<dbReference type="GO" id="GO:0005543">
    <property type="term" value="F:phospholipid binding"/>
    <property type="evidence" value="ECO:0007669"/>
    <property type="project" value="InterPro"/>
</dbReference>
<comment type="caution">
    <text evidence="14">The sequence shown here is derived from an EMBL/GenBank/DDBJ whole genome shotgun (WGS) entry which is preliminary data.</text>
</comment>
<dbReference type="InterPro" id="IPR035892">
    <property type="entry name" value="C2_domain_sf"/>
</dbReference>
<name>A0A662YUM7_ACIRT</name>
<evidence type="ECO:0000256" key="10">
    <source>
        <dbReference type="SAM" id="Coils"/>
    </source>
</evidence>
<accession>A0A662YUM7</accession>
<dbReference type="AlphaFoldDB" id="A0A662YUM7"/>